<dbReference type="RefSeq" id="WP_382351906.1">
    <property type="nucleotide sequence ID" value="NZ_JBHSMC010000014.1"/>
</dbReference>
<comment type="caution">
    <text evidence="1">The sequence shown here is derived from an EMBL/GenBank/DDBJ whole genome shotgun (WGS) entry which is preliminary data.</text>
</comment>
<name>A0ABW0LL09_9BACI</name>
<dbReference type="Proteomes" id="UP001596147">
    <property type="component" value="Unassembled WGS sequence"/>
</dbReference>
<organism evidence="1 2">
    <name type="scientific">Lederbergia graminis</name>
    <dbReference type="NCBI Taxonomy" id="735518"/>
    <lineage>
        <taxon>Bacteria</taxon>
        <taxon>Bacillati</taxon>
        <taxon>Bacillota</taxon>
        <taxon>Bacilli</taxon>
        <taxon>Bacillales</taxon>
        <taxon>Bacillaceae</taxon>
        <taxon>Lederbergia</taxon>
    </lineage>
</organism>
<protein>
    <submittedName>
        <fullName evidence="1">Uncharacterized protein</fullName>
    </submittedName>
</protein>
<evidence type="ECO:0000313" key="1">
    <source>
        <dbReference type="EMBL" id="MFC5465486.1"/>
    </source>
</evidence>
<gene>
    <name evidence="1" type="ORF">ACFPM4_12065</name>
</gene>
<evidence type="ECO:0000313" key="2">
    <source>
        <dbReference type="Proteomes" id="UP001596147"/>
    </source>
</evidence>
<dbReference type="PROSITE" id="PS51257">
    <property type="entry name" value="PROKAR_LIPOPROTEIN"/>
    <property type="match status" value="1"/>
</dbReference>
<dbReference type="EMBL" id="JBHSMC010000014">
    <property type="protein sequence ID" value="MFC5465486.1"/>
    <property type="molecule type" value="Genomic_DNA"/>
</dbReference>
<reference evidence="2" key="1">
    <citation type="journal article" date="2019" name="Int. J. Syst. Evol. Microbiol.">
        <title>The Global Catalogue of Microorganisms (GCM) 10K type strain sequencing project: providing services to taxonomists for standard genome sequencing and annotation.</title>
        <authorList>
            <consortium name="The Broad Institute Genomics Platform"/>
            <consortium name="The Broad Institute Genome Sequencing Center for Infectious Disease"/>
            <person name="Wu L."/>
            <person name="Ma J."/>
        </authorList>
    </citation>
    <scope>NUCLEOTIDE SEQUENCE [LARGE SCALE GENOMIC DNA]</scope>
    <source>
        <strain evidence="2">CGMCC 1.12237</strain>
    </source>
</reference>
<keyword evidence="2" id="KW-1185">Reference proteome</keyword>
<sequence>MKRLLSIIFISFMILSGCEDIDDHYSSIENEAFLDVLNDPNMVYLNFKGHSDNWAVVNIAYREKDSDRFITKIFAKYIGEKSLPTGEISSVYEAGGITKSESAIYTDVPENGMYYLGEYSSNELMPLITTKVKLQIEWNEKSEFIELESK</sequence>
<accession>A0ABW0LL09</accession>
<proteinExistence type="predicted"/>